<dbReference type="Proteomes" id="UP001165186">
    <property type="component" value="Unassembled WGS sequence"/>
</dbReference>
<protein>
    <submittedName>
        <fullName evidence="1">Uncharacterized protein</fullName>
    </submittedName>
</protein>
<accession>A0ACB5SIR5</accession>
<comment type="caution">
    <text evidence="1">The sequence shown here is derived from an EMBL/GenBank/DDBJ whole genome shotgun (WGS) entry which is preliminary data.</text>
</comment>
<evidence type="ECO:0000313" key="2">
    <source>
        <dbReference type="Proteomes" id="UP001165186"/>
    </source>
</evidence>
<dbReference type="EMBL" id="BSXG01000107">
    <property type="protein sequence ID" value="GME43179.1"/>
    <property type="molecule type" value="Genomic_DNA"/>
</dbReference>
<name>A0ACB5SIR5_9PEZI</name>
<reference evidence="1" key="1">
    <citation type="submission" date="2024-09" db="EMBL/GenBank/DDBJ databases">
        <title>Draft Genome Sequences of Neofusicoccum parvum.</title>
        <authorList>
            <person name="Ashida A."/>
            <person name="Camagna M."/>
            <person name="Tanaka A."/>
            <person name="Takemoto D."/>
        </authorList>
    </citation>
    <scope>NUCLEOTIDE SEQUENCE</scope>
    <source>
        <strain evidence="1">PPO83</strain>
    </source>
</reference>
<keyword evidence="2" id="KW-1185">Reference proteome</keyword>
<gene>
    <name evidence="1" type="primary">g2239</name>
    <name evidence="1" type="ORF">NpPPO83_00002239</name>
</gene>
<organism evidence="1 2">
    <name type="scientific">Neofusicoccum parvum</name>
    <dbReference type="NCBI Taxonomy" id="310453"/>
    <lineage>
        <taxon>Eukaryota</taxon>
        <taxon>Fungi</taxon>
        <taxon>Dikarya</taxon>
        <taxon>Ascomycota</taxon>
        <taxon>Pezizomycotina</taxon>
        <taxon>Dothideomycetes</taxon>
        <taxon>Dothideomycetes incertae sedis</taxon>
        <taxon>Botryosphaeriales</taxon>
        <taxon>Botryosphaeriaceae</taxon>
        <taxon>Neofusicoccum</taxon>
    </lineage>
</organism>
<sequence length="316" mass="33499">MHFSKLQHAAIGLFAAAIVSAAAQDLTPNAIYYGDYNSTNSTTLLRIGNGGAGQSALADAFINDSVANGTDPFSVAWITSDTTYSIQYLKTGQVDVGITYSPSAEAIAIAQGTAKSPAHYAFRDHFLIAGPASNPANLPADSNTTATLELMSVLHAAAVNATEIGAAAAPVRFLSRYDKSATNIKESSLWLGIGQVPWATAYSTWYHQYIAYPVQALEAAVALAEYTLTDRGTWLSLPAEATEAFRIYKASGDDEDDELLNPAHLLVGEKARHPEVAQAFAEWLVGPRGQAVVTGFEKAGQRLYSGAPQEGPKQVS</sequence>
<proteinExistence type="predicted"/>
<evidence type="ECO:0000313" key="1">
    <source>
        <dbReference type="EMBL" id="GME43179.1"/>
    </source>
</evidence>